<dbReference type="Proteomes" id="UP001239111">
    <property type="component" value="Chromosome 1"/>
</dbReference>
<dbReference type="EMBL" id="CM056741">
    <property type="protein sequence ID" value="KAJ8685190.1"/>
    <property type="molecule type" value="Genomic_DNA"/>
</dbReference>
<organism evidence="1 2">
    <name type="scientific">Eretmocerus hayati</name>
    <dbReference type="NCBI Taxonomy" id="131215"/>
    <lineage>
        <taxon>Eukaryota</taxon>
        <taxon>Metazoa</taxon>
        <taxon>Ecdysozoa</taxon>
        <taxon>Arthropoda</taxon>
        <taxon>Hexapoda</taxon>
        <taxon>Insecta</taxon>
        <taxon>Pterygota</taxon>
        <taxon>Neoptera</taxon>
        <taxon>Endopterygota</taxon>
        <taxon>Hymenoptera</taxon>
        <taxon>Apocrita</taxon>
        <taxon>Proctotrupomorpha</taxon>
        <taxon>Chalcidoidea</taxon>
        <taxon>Aphelinidae</taxon>
        <taxon>Aphelininae</taxon>
        <taxon>Eretmocerus</taxon>
    </lineage>
</organism>
<sequence>MPGRRRGKILHRFCFCAGAEIYICVSVCREHSAYNRIMSNGLFSNYEYYFTRLPCQWPDDVRIYHKGYTVACISRNNGYVNESYHVTDEEFQTLRPGVWIGGQVIDVVGTLLEREWVEWVFMSTNFTYLFFGDRGANRDFYNTKLPRSGKILMPYLQNKEHYWLLFIVDLDNHEISLRDSRNTTEDDMQAEILRVKNHFYNFINICRA</sequence>
<accession>A0ACC2PP58</accession>
<proteinExistence type="predicted"/>
<comment type="caution">
    <text evidence="1">The sequence shown here is derived from an EMBL/GenBank/DDBJ whole genome shotgun (WGS) entry which is preliminary data.</text>
</comment>
<evidence type="ECO:0000313" key="1">
    <source>
        <dbReference type="EMBL" id="KAJ8685190.1"/>
    </source>
</evidence>
<keyword evidence="2" id="KW-1185">Reference proteome</keyword>
<evidence type="ECO:0000313" key="2">
    <source>
        <dbReference type="Proteomes" id="UP001239111"/>
    </source>
</evidence>
<name>A0ACC2PP58_9HYME</name>
<gene>
    <name evidence="1" type="ORF">QAD02_020983</name>
</gene>
<protein>
    <submittedName>
        <fullName evidence="1">Uncharacterized protein</fullName>
    </submittedName>
</protein>
<reference evidence="1" key="1">
    <citation type="submission" date="2023-04" db="EMBL/GenBank/DDBJ databases">
        <title>A chromosome-level genome assembly of the parasitoid wasp Eretmocerus hayati.</title>
        <authorList>
            <person name="Zhong Y."/>
            <person name="Liu S."/>
            <person name="Liu Y."/>
        </authorList>
    </citation>
    <scope>NUCLEOTIDE SEQUENCE</scope>
    <source>
        <strain evidence="1">ZJU_SS_LIU_2023</strain>
    </source>
</reference>